<dbReference type="GO" id="GO:0005829">
    <property type="term" value="C:cytosol"/>
    <property type="evidence" value="ECO:0007669"/>
    <property type="project" value="UniProtKB-SubCell"/>
</dbReference>
<keyword evidence="7" id="KW-0966">Cell projection</keyword>
<evidence type="ECO:0000313" key="7">
    <source>
        <dbReference type="EMBL" id="AGA89132.1"/>
    </source>
</evidence>
<dbReference type="KEGG" id="tmb:Thimo_0261"/>
<dbReference type="AlphaFoldDB" id="U3GM62"/>
<keyword evidence="5" id="KW-0143">Chaperone</keyword>
<proteinExistence type="inferred from homology"/>
<evidence type="ECO:0000256" key="3">
    <source>
        <dbReference type="ARBA" id="ARBA00022490"/>
    </source>
</evidence>
<evidence type="ECO:0000256" key="6">
    <source>
        <dbReference type="PIRNR" id="PIRNR039090"/>
    </source>
</evidence>
<protein>
    <recommendedName>
        <fullName evidence="6">Flagellar secretion chaperone FliS</fullName>
    </recommendedName>
</protein>
<keyword evidence="7" id="KW-0969">Cilium</keyword>
<accession>U3GM62</accession>
<evidence type="ECO:0000256" key="2">
    <source>
        <dbReference type="ARBA" id="ARBA00008787"/>
    </source>
</evidence>
<sequence length="146" mass="15728">MNGSAAISTYRSVSNQSAVVDTNPHQLVLMLIDGAIEKTGAALGRLRSGEIAEKGRLIGGSIAIIDGLRVSLDHEAGGELAANLERIYDYMSRRLLEANMRNEPAGLEEVISLLKEIREAWSAIPQEVRGGRCARSDGRQQTLAAQ</sequence>
<keyword evidence="4 6" id="KW-1005">Bacterial flagellum biogenesis</keyword>
<organism evidence="7 8">
    <name type="scientific">Thioflavicoccus mobilis 8321</name>
    <dbReference type="NCBI Taxonomy" id="765912"/>
    <lineage>
        <taxon>Bacteria</taxon>
        <taxon>Pseudomonadati</taxon>
        <taxon>Pseudomonadota</taxon>
        <taxon>Gammaproteobacteria</taxon>
        <taxon>Chromatiales</taxon>
        <taxon>Chromatiaceae</taxon>
        <taxon>Thioflavicoccus</taxon>
    </lineage>
</organism>
<dbReference type="GO" id="GO:0044780">
    <property type="term" value="P:bacterial-type flagellum assembly"/>
    <property type="evidence" value="ECO:0007669"/>
    <property type="project" value="InterPro"/>
</dbReference>
<dbReference type="CDD" id="cd16098">
    <property type="entry name" value="FliS"/>
    <property type="match status" value="1"/>
</dbReference>
<comment type="similarity">
    <text evidence="2 6">Belongs to the FliS family.</text>
</comment>
<dbReference type="PATRIC" id="fig|765912.4.peg.260"/>
<dbReference type="GO" id="GO:0071973">
    <property type="term" value="P:bacterial-type flagellum-dependent cell motility"/>
    <property type="evidence" value="ECO:0007669"/>
    <property type="project" value="TreeGrafter"/>
</dbReference>
<keyword evidence="7" id="KW-0282">Flagellum</keyword>
<dbReference type="Gene3D" id="1.20.120.340">
    <property type="entry name" value="Flagellar protein FliS"/>
    <property type="match status" value="1"/>
</dbReference>
<keyword evidence="3 6" id="KW-0963">Cytoplasm</keyword>
<dbReference type="eggNOG" id="COG1516">
    <property type="taxonomic scope" value="Bacteria"/>
</dbReference>
<name>U3GM62_9GAMM</name>
<dbReference type="EMBL" id="CP003051">
    <property type="protein sequence ID" value="AGA89132.1"/>
    <property type="molecule type" value="Genomic_DNA"/>
</dbReference>
<dbReference type="PIRSF" id="PIRSF039090">
    <property type="entry name" value="Flis"/>
    <property type="match status" value="1"/>
</dbReference>
<evidence type="ECO:0000256" key="4">
    <source>
        <dbReference type="ARBA" id="ARBA00022795"/>
    </source>
</evidence>
<dbReference type="SUPFAM" id="SSF101116">
    <property type="entry name" value="Flagellar export chaperone FliS"/>
    <property type="match status" value="1"/>
</dbReference>
<evidence type="ECO:0000313" key="8">
    <source>
        <dbReference type="Proteomes" id="UP000010816"/>
    </source>
</evidence>
<dbReference type="Pfam" id="PF02561">
    <property type="entry name" value="FliS"/>
    <property type="match status" value="1"/>
</dbReference>
<keyword evidence="8" id="KW-1185">Reference proteome</keyword>
<dbReference type="OrthoDB" id="9792010at2"/>
<gene>
    <name evidence="7" type="ORF">Thimo_0261</name>
</gene>
<reference evidence="7 8" key="1">
    <citation type="submission" date="2011-09" db="EMBL/GenBank/DDBJ databases">
        <title>Complete sequence of chromosome of Thioflavicoccus mobilis 8321.</title>
        <authorList>
            <consortium name="US DOE Joint Genome Institute"/>
            <person name="Lucas S."/>
            <person name="Han J."/>
            <person name="Lapidus A."/>
            <person name="Cheng J.-F."/>
            <person name="Goodwin L."/>
            <person name="Pitluck S."/>
            <person name="Peters L."/>
            <person name="Ovchinnikova G."/>
            <person name="Lu M."/>
            <person name="Detter J.C."/>
            <person name="Han C."/>
            <person name="Tapia R."/>
            <person name="Land M."/>
            <person name="Hauser L."/>
            <person name="Kyrpides N."/>
            <person name="Ivanova N."/>
            <person name="Pagani I."/>
            <person name="Vogl K."/>
            <person name="Liu Z."/>
            <person name="Imhoff J."/>
            <person name="Thiel V."/>
            <person name="Frigaard N.-U."/>
            <person name="Bryant D."/>
            <person name="Woyke T."/>
        </authorList>
    </citation>
    <scope>NUCLEOTIDE SEQUENCE [LARGE SCALE GENOMIC DNA]</scope>
    <source>
        <strain evidence="7 8">8321</strain>
    </source>
</reference>
<dbReference type="InterPro" id="IPR036584">
    <property type="entry name" value="FliS_sf"/>
</dbReference>
<dbReference type="PANTHER" id="PTHR34773:SF1">
    <property type="entry name" value="FLAGELLAR SECRETION CHAPERONE FLIS"/>
    <property type="match status" value="1"/>
</dbReference>
<dbReference type="PANTHER" id="PTHR34773">
    <property type="entry name" value="FLAGELLAR SECRETION CHAPERONE FLIS"/>
    <property type="match status" value="1"/>
</dbReference>
<evidence type="ECO:0000256" key="1">
    <source>
        <dbReference type="ARBA" id="ARBA00004514"/>
    </source>
</evidence>
<dbReference type="RefSeq" id="WP_015279282.1">
    <property type="nucleotide sequence ID" value="NC_019940.1"/>
</dbReference>
<comment type="subcellular location">
    <subcellularLocation>
        <location evidence="1 6">Cytoplasm</location>
        <location evidence="1 6">Cytosol</location>
    </subcellularLocation>
</comment>
<dbReference type="HOGENOM" id="CLU_080373_1_0_6"/>
<dbReference type="Proteomes" id="UP000010816">
    <property type="component" value="Chromosome"/>
</dbReference>
<dbReference type="InterPro" id="IPR003713">
    <property type="entry name" value="FliS"/>
</dbReference>
<dbReference type="STRING" id="765912.Thimo_0261"/>
<dbReference type="NCBIfam" id="TIGR00208">
    <property type="entry name" value="fliS"/>
    <property type="match status" value="1"/>
</dbReference>
<evidence type="ECO:0000256" key="5">
    <source>
        <dbReference type="ARBA" id="ARBA00023186"/>
    </source>
</evidence>